<name>A0AAD5UMB3_9FUNG</name>
<dbReference type="AlphaFoldDB" id="A0AAD5UMB3"/>
<feature type="region of interest" description="Disordered" evidence="1">
    <location>
        <begin position="1"/>
        <end position="21"/>
    </location>
</feature>
<comment type="caution">
    <text evidence="2">The sequence shown here is derived from an EMBL/GenBank/DDBJ whole genome shotgun (WGS) entry which is preliminary data.</text>
</comment>
<keyword evidence="3" id="KW-1185">Reference proteome</keyword>
<feature type="region of interest" description="Disordered" evidence="1">
    <location>
        <begin position="165"/>
        <end position="210"/>
    </location>
</feature>
<evidence type="ECO:0000313" key="3">
    <source>
        <dbReference type="Proteomes" id="UP001210925"/>
    </source>
</evidence>
<protein>
    <submittedName>
        <fullName evidence="2">Uncharacterized protein</fullName>
    </submittedName>
</protein>
<dbReference type="Proteomes" id="UP001210925">
    <property type="component" value="Unassembled WGS sequence"/>
</dbReference>
<sequence>MDIRPSLPVRNSTYTKQSPTKTEDLKRLNTFLYTPKRLFPGDHIRTNTITQFDANPQVEDLLVNSTGLKRSSTLKDLRRHVRDRTKNPDDAASVDSSKSTREDAANKIKTAFSELEALKRKNEELEKKLSKYEMKSDNKESNVKQIWDDIQEMTSSMMKELKLSRETKDKTHEEQVKEAVIAKTEKPPNTDSEKLHVKTSKTASPKLESTEIEKVIRKQAWVEPLKPEKIQDSTDTLDAQDPDLSSQFHSDMLKMMTSFGF</sequence>
<proteinExistence type="predicted"/>
<feature type="region of interest" description="Disordered" evidence="1">
    <location>
        <begin position="83"/>
        <end position="102"/>
    </location>
</feature>
<feature type="compositionally biased region" description="Basic and acidic residues" evidence="1">
    <location>
        <begin position="183"/>
        <end position="196"/>
    </location>
</feature>
<gene>
    <name evidence="2" type="ORF">HK103_003899</name>
</gene>
<accession>A0AAD5UMB3</accession>
<feature type="compositionally biased region" description="Polar residues" evidence="1">
    <location>
        <begin position="9"/>
        <end position="20"/>
    </location>
</feature>
<evidence type="ECO:0000256" key="1">
    <source>
        <dbReference type="SAM" id="MobiDB-lite"/>
    </source>
</evidence>
<organism evidence="2 3">
    <name type="scientific">Boothiomyces macroporosus</name>
    <dbReference type="NCBI Taxonomy" id="261099"/>
    <lineage>
        <taxon>Eukaryota</taxon>
        <taxon>Fungi</taxon>
        <taxon>Fungi incertae sedis</taxon>
        <taxon>Chytridiomycota</taxon>
        <taxon>Chytridiomycota incertae sedis</taxon>
        <taxon>Chytridiomycetes</taxon>
        <taxon>Rhizophydiales</taxon>
        <taxon>Terramycetaceae</taxon>
        <taxon>Boothiomyces</taxon>
    </lineage>
</organism>
<feature type="compositionally biased region" description="Basic and acidic residues" evidence="1">
    <location>
        <begin position="165"/>
        <end position="177"/>
    </location>
</feature>
<evidence type="ECO:0000313" key="2">
    <source>
        <dbReference type="EMBL" id="KAJ3262056.1"/>
    </source>
</evidence>
<dbReference type="EMBL" id="JADGKB010000003">
    <property type="protein sequence ID" value="KAJ3262056.1"/>
    <property type="molecule type" value="Genomic_DNA"/>
</dbReference>
<reference evidence="2" key="1">
    <citation type="submission" date="2020-05" db="EMBL/GenBank/DDBJ databases">
        <title>Phylogenomic resolution of chytrid fungi.</title>
        <authorList>
            <person name="Stajich J.E."/>
            <person name="Amses K."/>
            <person name="Simmons R."/>
            <person name="Seto K."/>
            <person name="Myers J."/>
            <person name="Bonds A."/>
            <person name="Quandt C.A."/>
            <person name="Barry K."/>
            <person name="Liu P."/>
            <person name="Grigoriev I."/>
            <person name="Longcore J.E."/>
            <person name="James T.Y."/>
        </authorList>
    </citation>
    <scope>NUCLEOTIDE SEQUENCE</scope>
    <source>
        <strain evidence="2">PLAUS21</strain>
    </source>
</reference>